<comment type="caution">
    <text evidence="2">The sequence shown here is derived from an EMBL/GenBank/DDBJ whole genome shotgun (WGS) entry which is preliminary data.</text>
</comment>
<accession>A0A2T1EHU3</accession>
<evidence type="ECO:0000256" key="1">
    <source>
        <dbReference type="SAM" id="MobiDB-lite"/>
    </source>
</evidence>
<protein>
    <submittedName>
        <fullName evidence="2">Uncharacterized protein</fullName>
    </submittedName>
</protein>
<sequence length="89" mass="9809">MTQPARKPTRVNPKSLENLKHEGRPLAFNEEKKRRTLTVTESGWEGAMAVAKTLHCRGISELIELIGRGELMVGLGAADDVVTPEREEG</sequence>
<proteinExistence type="predicted"/>
<dbReference type="AlphaFoldDB" id="A0A2T1EHU3"/>
<name>A0A2T1EHU3_9CYAN</name>
<organism evidence="2 3">
    <name type="scientific">Stenomitos frigidus ULC18</name>
    <dbReference type="NCBI Taxonomy" id="2107698"/>
    <lineage>
        <taxon>Bacteria</taxon>
        <taxon>Bacillati</taxon>
        <taxon>Cyanobacteriota</taxon>
        <taxon>Cyanophyceae</taxon>
        <taxon>Leptolyngbyales</taxon>
        <taxon>Leptolyngbyaceae</taxon>
        <taxon>Stenomitos</taxon>
    </lineage>
</organism>
<keyword evidence="3" id="KW-1185">Reference proteome</keyword>
<reference evidence="2 3" key="2">
    <citation type="submission" date="2018-03" db="EMBL/GenBank/DDBJ databases">
        <title>The ancient ancestry and fast evolution of plastids.</title>
        <authorList>
            <person name="Moore K.R."/>
            <person name="Magnabosco C."/>
            <person name="Momper L."/>
            <person name="Gold D.A."/>
            <person name="Bosak T."/>
            <person name="Fournier G.P."/>
        </authorList>
    </citation>
    <scope>NUCLEOTIDE SEQUENCE [LARGE SCALE GENOMIC DNA]</scope>
    <source>
        <strain evidence="2 3">ULC18</strain>
    </source>
</reference>
<dbReference type="EMBL" id="PVWK01000028">
    <property type="protein sequence ID" value="PSB32327.1"/>
    <property type="molecule type" value="Genomic_DNA"/>
</dbReference>
<evidence type="ECO:0000313" key="2">
    <source>
        <dbReference type="EMBL" id="PSB32327.1"/>
    </source>
</evidence>
<feature type="region of interest" description="Disordered" evidence="1">
    <location>
        <begin position="1"/>
        <end position="20"/>
    </location>
</feature>
<gene>
    <name evidence="2" type="ORF">C7B82_05835</name>
</gene>
<reference evidence="3" key="1">
    <citation type="submission" date="2018-02" db="EMBL/GenBank/DDBJ databases">
        <authorList>
            <person name="Moore K."/>
            <person name="Momper L."/>
        </authorList>
    </citation>
    <scope>NUCLEOTIDE SEQUENCE [LARGE SCALE GENOMIC DNA]</scope>
    <source>
        <strain evidence="3">ULC18</strain>
    </source>
</reference>
<dbReference type="Proteomes" id="UP000239576">
    <property type="component" value="Unassembled WGS sequence"/>
</dbReference>
<evidence type="ECO:0000313" key="3">
    <source>
        <dbReference type="Proteomes" id="UP000239576"/>
    </source>
</evidence>
<dbReference type="OrthoDB" id="467913at2"/>
<dbReference type="RefSeq" id="WP_106255371.1">
    <property type="nucleotide sequence ID" value="NZ_CAWNSW010000075.1"/>
</dbReference>